<dbReference type="Proteomes" id="UP000186132">
    <property type="component" value="Unassembled WGS sequence"/>
</dbReference>
<name>A0A1M5CI77_9ACTN</name>
<dbReference type="Gene3D" id="1.50.10.20">
    <property type="match status" value="1"/>
</dbReference>
<proteinExistence type="predicted"/>
<gene>
    <name evidence="1" type="ORF">SAMN05443575_0253</name>
</gene>
<dbReference type="AlphaFoldDB" id="A0A1M5CI77"/>
<dbReference type="EMBL" id="FQVU01000001">
    <property type="protein sequence ID" value="SHF54428.1"/>
    <property type="molecule type" value="Genomic_DNA"/>
</dbReference>
<organism evidence="1 2">
    <name type="scientific">Jatrophihabitans endophyticus</name>
    <dbReference type="NCBI Taxonomy" id="1206085"/>
    <lineage>
        <taxon>Bacteria</taxon>
        <taxon>Bacillati</taxon>
        <taxon>Actinomycetota</taxon>
        <taxon>Actinomycetes</taxon>
        <taxon>Jatrophihabitantales</taxon>
        <taxon>Jatrophihabitantaceae</taxon>
        <taxon>Jatrophihabitans</taxon>
    </lineage>
</organism>
<evidence type="ECO:0000313" key="2">
    <source>
        <dbReference type="Proteomes" id="UP000186132"/>
    </source>
</evidence>
<sequence length="598" mass="62624">MSTAFRRVLGLQLALALVLVVLYAVQPNSDVTAARADSVTTTRVGSAAGAVTDPAARAWQWLSRQLGPTTDVTSASTVTATRTYPTDWTGAVTGSFVPRGVTSPVTDTASLAVDRPTRVDASYAGVVEGHVTVPTTAGRWIVQAYRDTPTGRRQVPVQAQVDPQGRFAIDLGRATSPPAGRWALGLLDADHAFAPYGTAWPSAVYRNWVVRASVVTDATYPVDEQPARADGTFSFPTSRPGTKIFQLVDRTSGTVLAEQAPDYGLVRSVAGSDNVYAYDQALAVVAALAAGHPADDLVQGLIRLQRPDGGFVEVADVRNPAAAAPVTRTGICAIATYALLRAARAVPAADRADVLAAARSGVRWLLAQQRDDGLLGAGHGERRDDGTVDADAHPGWVSTEHNLDAWQTLHLATAVLPDTDTDSDGAVSPATVRQHADELRDAIVDRLWDAAAGRFRQGIAPDGTPDTADPLDVNSWGALFLHATGHDELAELALRHTAAFASSARRWSGYRAYYPQAAFPDAPANVWAEGTAGVAVAQQRVAGSDAGSALAALAQLQRPDGSLPCAAVADDRTGMTAAPCVAAAAWFVLATVPDGIWG</sequence>
<dbReference type="OrthoDB" id="5480482at2"/>
<evidence type="ECO:0008006" key="3">
    <source>
        <dbReference type="Google" id="ProtNLM"/>
    </source>
</evidence>
<protein>
    <recommendedName>
        <fullName evidence="3">Glucoamylase (Glucan-1,4-alpha-glucosidase), GH15 family</fullName>
    </recommendedName>
</protein>
<evidence type="ECO:0000313" key="1">
    <source>
        <dbReference type="EMBL" id="SHF54428.1"/>
    </source>
</evidence>
<dbReference type="RefSeq" id="WP_143167917.1">
    <property type="nucleotide sequence ID" value="NZ_FQVU01000001.1"/>
</dbReference>
<keyword evidence="2" id="KW-1185">Reference proteome</keyword>
<dbReference type="SUPFAM" id="SSF48239">
    <property type="entry name" value="Terpenoid cyclases/Protein prenyltransferases"/>
    <property type="match status" value="1"/>
</dbReference>
<dbReference type="InterPro" id="IPR008928">
    <property type="entry name" value="6-hairpin_glycosidase_sf"/>
</dbReference>
<dbReference type="GO" id="GO:0005975">
    <property type="term" value="P:carbohydrate metabolic process"/>
    <property type="evidence" value="ECO:0007669"/>
    <property type="project" value="InterPro"/>
</dbReference>
<dbReference type="SUPFAM" id="SSF48208">
    <property type="entry name" value="Six-hairpin glycosidases"/>
    <property type="match status" value="1"/>
</dbReference>
<reference evidence="1 2" key="1">
    <citation type="submission" date="2016-11" db="EMBL/GenBank/DDBJ databases">
        <authorList>
            <person name="Jaros S."/>
            <person name="Januszkiewicz K."/>
            <person name="Wedrychowicz H."/>
        </authorList>
    </citation>
    <scope>NUCLEOTIDE SEQUENCE [LARGE SCALE GENOMIC DNA]</scope>
    <source>
        <strain evidence="1 2">DSM 45627</strain>
    </source>
</reference>
<accession>A0A1M5CI77</accession>
<dbReference type="InterPro" id="IPR008930">
    <property type="entry name" value="Terpenoid_cyclase/PrenylTrfase"/>
</dbReference>